<protein>
    <submittedName>
        <fullName evidence="7">Cupin</fullName>
    </submittedName>
</protein>
<dbReference type="NCBIfam" id="TIGR03404">
    <property type="entry name" value="bicupin_oxalic"/>
    <property type="match status" value="1"/>
</dbReference>
<feature type="binding site" evidence="3">
    <location>
        <position position="310"/>
    </location>
    <ligand>
        <name>Mn(2+)</name>
        <dbReference type="ChEBI" id="CHEBI:29035"/>
        <label>2</label>
    </ligand>
</feature>
<keyword evidence="5" id="KW-0732">Signal</keyword>
<dbReference type="Gene3D" id="2.60.120.10">
    <property type="entry name" value="Jelly Rolls"/>
    <property type="match status" value="2"/>
</dbReference>
<dbReference type="KEGG" id="nao:Y958_17840"/>
<dbReference type="PANTHER" id="PTHR35848">
    <property type="entry name" value="OXALATE-BINDING PROTEIN"/>
    <property type="match status" value="1"/>
</dbReference>
<dbReference type="InterPro" id="IPR051610">
    <property type="entry name" value="GPI/OXD"/>
</dbReference>
<accession>A0A248JYF4</accession>
<evidence type="ECO:0000256" key="5">
    <source>
        <dbReference type="SAM" id="SignalP"/>
    </source>
</evidence>
<feature type="binding site" evidence="3">
    <location>
        <position position="129"/>
    </location>
    <ligand>
        <name>Mn(2+)</name>
        <dbReference type="ChEBI" id="CHEBI:29035"/>
        <label>1</label>
    </ligand>
</feature>
<dbReference type="RefSeq" id="WP_088873316.1">
    <property type="nucleotide sequence ID" value="NZ_CP022111.1"/>
</dbReference>
<feature type="domain" description="Cupin type-1" evidence="6">
    <location>
        <begin position="264"/>
        <end position="406"/>
    </location>
</feature>
<evidence type="ECO:0000256" key="2">
    <source>
        <dbReference type="PIRSR" id="PIRSR617774-1"/>
    </source>
</evidence>
<feature type="binding site" evidence="3">
    <location>
        <position position="172"/>
    </location>
    <ligand>
        <name>Mn(2+)</name>
        <dbReference type="ChEBI" id="CHEBI:29035"/>
        <label>1</label>
    </ligand>
</feature>
<dbReference type="Proteomes" id="UP000197153">
    <property type="component" value="Chromosome 2"/>
</dbReference>
<gene>
    <name evidence="7" type="ORF">Y958_17840</name>
</gene>
<dbReference type="InterPro" id="IPR011051">
    <property type="entry name" value="RmlC_Cupin_sf"/>
</dbReference>
<dbReference type="CDD" id="cd20305">
    <property type="entry name" value="cupin_OxDC_C"/>
    <property type="match status" value="1"/>
</dbReference>
<feature type="binding site" evidence="3">
    <location>
        <position position="312"/>
    </location>
    <ligand>
        <name>Mn(2+)</name>
        <dbReference type="ChEBI" id="CHEBI:29035"/>
        <label>2</label>
    </ligand>
</feature>
<reference evidence="7 8" key="1">
    <citation type="submission" date="2017-06" db="EMBL/GenBank/DDBJ databases">
        <title>Complete genome sequence of Nitrospirillum amazonense strain CBAmC, an endophytic nitrogen-fixing and plant growth-promoting bacterium, isolated from sugarcane.</title>
        <authorList>
            <person name="Schwab S."/>
            <person name="dos Santos Teixeira K.R."/>
            <person name="Simoes Araujo J.L."/>
            <person name="Soares Vidal M."/>
            <person name="Borges de Freitas H.R."/>
            <person name="Rivello Crivelaro A.L."/>
            <person name="Bueno de Camargo Nunes A."/>
            <person name="dos Santos C.M."/>
            <person name="Palmeira da Silva Rosa D."/>
            <person name="da Silva Padilha D."/>
            <person name="da Silva E."/>
            <person name="Araujo Terra L."/>
            <person name="Soares Mendes V."/>
            <person name="Farinelli L."/>
            <person name="Magalhaes Cruz L."/>
            <person name="Baldani J.I."/>
        </authorList>
    </citation>
    <scope>NUCLEOTIDE SEQUENCE [LARGE SCALE GENOMIC DNA]</scope>
    <source>
        <strain evidence="7 8">CBAmC</strain>
    </source>
</reference>
<feature type="active site" description="Proton donor" evidence="2">
    <location>
        <position position="370"/>
    </location>
</feature>
<feature type="binding site" evidence="3">
    <location>
        <position position="133"/>
    </location>
    <ligand>
        <name>Mn(2+)</name>
        <dbReference type="ChEBI" id="CHEBI:29035"/>
        <label>1</label>
    </ligand>
</feature>
<keyword evidence="1 3" id="KW-0479">Metal-binding</keyword>
<evidence type="ECO:0000256" key="3">
    <source>
        <dbReference type="PIRSR" id="PIRSR617774-2"/>
    </source>
</evidence>
<feature type="binding site" evidence="3">
    <location>
        <position position="127"/>
    </location>
    <ligand>
        <name>Mn(2+)</name>
        <dbReference type="ChEBI" id="CHEBI:29035"/>
        <label>1</label>
    </ligand>
</feature>
<feature type="domain" description="Cupin type-1" evidence="6">
    <location>
        <begin position="85"/>
        <end position="225"/>
    </location>
</feature>
<name>A0A248JYF4_9PROT</name>
<keyword evidence="3" id="KW-0464">Manganese</keyword>
<dbReference type="SMART" id="SM00835">
    <property type="entry name" value="Cupin_1"/>
    <property type="match status" value="2"/>
</dbReference>
<keyword evidence="8" id="KW-1185">Reference proteome</keyword>
<evidence type="ECO:0000313" key="8">
    <source>
        <dbReference type="Proteomes" id="UP000197153"/>
    </source>
</evidence>
<feature type="region of interest" description="Disordered" evidence="4">
    <location>
        <begin position="30"/>
        <end position="67"/>
    </location>
</feature>
<dbReference type="PANTHER" id="PTHR35848:SF9">
    <property type="entry name" value="SLL1358 PROTEIN"/>
    <property type="match status" value="1"/>
</dbReference>
<feature type="binding site" evidence="3">
    <location>
        <position position="317"/>
    </location>
    <ligand>
        <name>Mn(2+)</name>
        <dbReference type="ChEBI" id="CHEBI:29035"/>
        <label>2</label>
    </ligand>
</feature>
<dbReference type="InterPro" id="IPR014710">
    <property type="entry name" value="RmlC-like_jellyroll"/>
</dbReference>
<dbReference type="InterPro" id="IPR017774">
    <property type="entry name" value="Bicupin_oxalate_deCO2ase/Oxase"/>
</dbReference>
<comment type="cofactor">
    <cofactor evidence="3">
        <name>Mn(2+)</name>
        <dbReference type="ChEBI" id="CHEBI:29035"/>
    </cofactor>
    <text evidence="3">Binds 2 manganese ions per subunit.</text>
</comment>
<dbReference type="CDD" id="cd20304">
    <property type="entry name" value="cupin_OxDC_N"/>
    <property type="match status" value="1"/>
</dbReference>
<proteinExistence type="predicted"/>
<dbReference type="InterPro" id="IPR006311">
    <property type="entry name" value="TAT_signal"/>
</dbReference>
<evidence type="ECO:0000256" key="1">
    <source>
        <dbReference type="ARBA" id="ARBA00022723"/>
    </source>
</evidence>
<evidence type="ECO:0000313" key="7">
    <source>
        <dbReference type="EMBL" id="ASG23580.1"/>
    </source>
</evidence>
<organism evidence="7 8">
    <name type="scientific">Nitrospirillum viridazoti CBAmc</name>
    <dbReference type="NCBI Taxonomy" id="1441467"/>
    <lineage>
        <taxon>Bacteria</taxon>
        <taxon>Pseudomonadati</taxon>
        <taxon>Pseudomonadota</taxon>
        <taxon>Alphaproteobacteria</taxon>
        <taxon>Rhodospirillales</taxon>
        <taxon>Azospirillaceae</taxon>
        <taxon>Nitrospirillum</taxon>
        <taxon>Nitrospirillum viridazoti</taxon>
    </lineage>
</organism>
<dbReference type="SUPFAM" id="SSF51182">
    <property type="entry name" value="RmlC-like cupins"/>
    <property type="match status" value="1"/>
</dbReference>
<sequence>MTDFTRRNIIAAGAVAAAAAAANSAGAATFGNPDRPAQGRVNLSNPIAGQEPGPQNPALASQFPSFQDPPATDVAGMDLFWASFNNAHKRIQDGGWAREVTQADFAISEAVSGVNMRLGPGGVRELHWHQQAEWAVMTDGKCRVTVIDADGRPAVRDVKEGDLWYFPPGLPHSLQGIGTSGAEFTLVFDNGRASEFNTLLLTEWMAHTPPEVLAENFGLPQSAFKNIPVDDLWIYQAKDPIPPLEEVQKAVRSPDGEPEFEFTFSMGTMKPTRVTKGGSVKVVDTRNFPVSKTIAAALVTIKPGGLRELHWHPNADEWQYYLKGQGRMTVFNTGPRAQTADFRPGDLGYVKKSFGHYVQNTGTEDLVFLEIFKADRFQEVSLAQWLACTPPELVAQHTNMDPNLIRQFNKARWDILPA</sequence>
<dbReference type="AlphaFoldDB" id="A0A248JYF4"/>
<feature type="chain" id="PRO_5012241826" evidence="5">
    <location>
        <begin position="28"/>
        <end position="418"/>
    </location>
</feature>
<dbReference type="InterPro" id="IPR006045">
    <property type="entry name" value="Cupin_1"/>
</dbReference>
<feature type="binding site" evidence="3">
    <location>
        <position position="356"/>
    </location>
    <ligand>
        <name>Mn(2+)</name>
        <dbReference type="ChEBI" id="CHEBI:29035"/>
        <label>2</label>
    </ligand>
</feature>
<dbReference type="Pfam" id="PF00190">
    <property type="entry name" value="Cupin_1"/>
    <property type="match status" value="2"/>
</dbReference>
<evidence type="ECO:0000256" key="4">
    <source>
        <dbReference type="SAM" id="MobiDB-lite"/>
    </source>
</evidence>
<dbReference type="PROSITE" id="PS51318">
    <property type="entry name" value="TAT"/>
    <property type="match status" value="1"/>
</dbReference>
<dbReference type="GO" id="GO:0033609">
    <property type="term" value="P:oxalate metabolic process"/>
    <property type="evidence" value="ECO:0007669"/>
    <property type="project" value="InterPro"/>
</dbReference>
<dbReference type="EMBL" id="CP022111">
    <property type="protein sequence ID" value="ASG23580.1"/>
    <property type="molecule type" value="Genomic_DNA"/>
</dbReference>
<feature type="signal peptide" evidence="5">
    <location>
        <begin position="1"/>
        <end position="27"/>
    </location>
</feature>
<dbReference type="GO" id="GO:0046872">
    <property type="term" value="F:metal ion binding"/>
    <property type="evidence" value="ECO:0007669"/>
    <property type="project" value="UniProtKB-KW"/>
</dbReference>
<evidence type="ECO:0000259" key="6">
    <source>
        <dbReference type="SMART" id="SM00835"/>
    </source>
</evidence>